<evidence type="ECO:0000313" key="2">
    <source>
        <dbReference type="EMBL" id="MFD2841429.1"/>
    </source>
</evidence>
<protein>
    <submittedName>
        <fullName evidence="2">Uncharacterized protein</fullName>
    </submittedName>
</protein>
<sequence length="197" mass="20343">MTIKAPRPTALVSAIAALALVSACSETSDSTPTASGPAIPILEEPLNATDPAPEFVAGESQGITADTVRFIGESAFARYWAAAEEESGLCLLAEVSNSELGGASCSSEEVFRQRGLALHLGGQDVASVQAYLFPTDITSDAVIQALPAELEPGSGSGLELIEKEGNVLLVLDAEAANSLDELEVQREGGQTLPVNLF</sequence>
<dbReference type="Proteomes" id="UP001597391">
    <property type="component" value="Unassembled WGS sequence"/>
</dbReference>
<proteinExistence type="predicted"/>
<dbReference type="PROSITE" id="PS51257">
    <property type="entry name" value="PROKAR_LIPOPROTEIN"/>
    <property type="match status" value="1"/>
</dbReference>
<keyword evidence="3" id="KW-1185">Reference proteome</keyword>
<keyword evidence="1" id="KW-0732">Signal</keyword>
<gene>
    <name evidence="2" type="ORF">ACFSYH_12760</name>
</gene>
<accession>A0ABW5XIA8</accession>
<comment type="caution">
    <text evidence="2">The sequence shown here is derived from an EMBL/GenBank/DDBJ whole genome shotgun (WGS) entry which is preliminary data.</text>
</comment>
<feature type="chain" id="PRO_5046598162" evidence="1">
    <location>
        <begin position="20"/>
        <end position="197"/>
    </location>
</feature>
<feature type="signal peptide" evidence="1">
    <location>
        <begin position="1"/>
        <end position="19"/>
    </location>
</feature>
<name>A0ABW5XIA8_9MICO</name>
<evidence type="ECO:0000313" key="3">
    <source>
        <dbReference type="Proteomes" id="UP001597391"/>
    </source>
</evidence>
<evidence type="ECO:0000256" key="1">
    <source>
        <dbReference type="SAM" id="SignalP"/>
    </source>
</evidence>
<dbReference type="RefSeq" id="WP_377467402.1">
    <property type="nucleotide sequence ID" value="NZ_JBHUOP010000005.1"/>
</dbReference>
<dbReference type="EMBL" id="JBHUOP010000005">
    <property type="protein sequence ID" value="MFD2841429.1"/>
    <property type="molecule type" value="Genomic_DNA"/>
</dbReference>
<reference evidence="3" key="1">
    <citation type="journal article" date="2019" name="Int. J. Syst. Evol. Microbiol.">
        <title>The Global Catalogue of Microorganisms (GCM) 10K type strain sequencing project: providing services to taxonomists for standard genome sequencing and annotation.</title>
        <authorList>
            <consortium name="The Broad Institute Genomics Platform"/>
            <consortium name="The Broad Institute Genome Sequencing Center for Infectious Disease"/>
            <person name="Wu L."/>
            <person name="Ma J."/>
        </authorList>
    </citation>
    <scope>NUCLEOTIDE SEQUENCE [LARGE SCALE GENOMIC DNA]</scope>
    <source>
        <strain evidence="3">KCTC 33576</strain>
    </source>
</reference>
<organism evidence="2 3">
    <name type="scientific">Populibacterium corticicola</name>
    <dbReference type="NCBI Taxonomy" id="1812826"/>
    <lineage>
        <taxon>Bacteria</taxon>
        <taxon>Bacillati</taxon>
        <taxon>Actinomycetota</taxon>
        <taxon>Actinomycetes</taxon>
        <taxon>Micrococcales</taxon>
        <taxon>Jonesiaceae</taxon>
        <taxon>Populibacterium</taxon>
    </lineage>
</organism>